<evidence type="ECO:0000313" key="1">
    <source>
        <dbReference type="Ensembl" id="ENSCAFP00000068829.1"/>
    </source>
</evidence>
<dbReference type="AlphaFoldDB" id="A0A8P0PIJ0"/>
<organism evidence="1 2">
    <name type="scientific">Canis lupus familiaris</name>
    <name type="common">Dog</name>
    <name type="synonym">Canis familiaris</name>
    <dbReference type="NCBI Taxonomy" id="9615"/>
    <lineage>
        <taxon>Eukaryota</taxon>
        <taxon>Metazoa</taxon>
        <taxon>Chordata</taxon>
        <taxon>Craniata</taxon>
        <taxon>Vertebrata</taxon>
        <taxon>Euteleostomi</taxon>
        <taxon>Mammalia</taxon>
        <taxon>Eutheria</taxon>
        <taxon>Laurasiatheria</taxon>
        <taxon>Carnivora</taxon>
        <taxon>Caniformia</taxon>
        <taxon>Canidae</taxon>
        <taxon>Canis</taxon>
    </lineage>
</organism>
<proteinExistence type="predicted"/>
<sequence length="66" mass="7586">MVESAFSSFKKLLDQCKNQELEAPGGMPPPRPPLYGQLLAFYLLHNDINNISLEEDTTLYYYIFCP</sequence>
<dbReference type="Proteomes" id="UP000002254">
    <property type="component" value="Chromosome 3"/>
</dbReference>
<reference evidence="1 2" key="1">
    <citation type="journal article" date="2005" name="Nature">
        <title>Genome sequence, comparative analysis and haplotype structure of the domestic dog.</title>
        <authorList>
            <consortium name="Broad Sequencing Platform"/>
            <person name="Lindblad-Toh K."/>
            <person name="Wade C.M."/>
            <person name="Mikkelsen T.S."/>
            <person name="Karlsson E.K."/>
            <person name="Jaffe D.B."/>
            <person name="Kamal M."/>
            <person name="Clamp M."/>
            <person name="Chang J.L."/>
            <person name="Kulbokas E.J. III"/>
            <person name="Zody M.C."/>
            <person name="Mauceli E."/>
            <person name="Xie X."/>
            <person name="Breen M."/>
            <person name="Wayne R.K."/>
            <person name="Ostrander E.A."/>
            <person name="Ponting C.P."/>
            <person name="Galibert F."/>
            <person name="Smith D.R."/>
            <person name="DeJong P.J."/>
            <person name="Kirkness E."/>
            <person name="Alvarez P."/>
            <person name="Biagi T."/>
            <person name="Brockman W."/>
            <person name="Butler J."/>
            <person name="Chin C.W."/>
            <person name="Cook A."/>
            <person name="Cuff J."/>
            <person name="Daly M.J."/>
            <person name="DeCaprio D."/>
            <person name="Gnerre S."/>
            <person name="Grabherr M."/>
            <person name="Kellis M."/>
            <person name="Kleber M."/>
            <person name="Bardeleben C."/>
            <person name="Goodstadt L."/>
            <person name="Heger A."/>
            <person name="Hitte C."/>
            <person name="Kim L."/>
            <person name="Koepfli K.P."/>
            <person name="Parker H.G."/>
            <person name="Pollinger J.P."/>
            <person name="Searle S.M."/>
            <person name="Sutter N.B."/>
            <person name="Thomas R."/>
            <person name="Webber C."/>
            <person name="Baldwin J."/>
            <person name="Abebe A."/>
            <person name="Abouelleil A."/>
            <person name="Aftuck L."/>
            <person name="Ait-Zahra M."/>
            <person name="Aldredge T."/>
            <person name="Allen N."/>
            <person name="An P."/>
            <person name="Anderson S."/>
            <person name="Antoine C."/>
            <person name="Arachchi H."/>
            <person name="Aslam A."/>
            <person name="Ayotte L."/>
            <person name="Bachantsang P."/>
            <person name="Barry A."/>
            <person name="Bayul T."/>
            <person name="Benamara M."/>
            <person name="Berlin A."/>
            <person name="Bessette D."/>
            <person name="Blitshteyn B."/>
            <person name="Bloom T."/>
            <person name="Blye J."/>
            <person name="Boguslavskiy L."/>
            <person name="Bonnet C."/>
            <person name="Boukhgalter B."/>
            <person name="Brown A."/>
            <person name="Cahill P."/>
            <person name="Calixte N."/>
            <person name="Camarata J."/>
            <person name="Cheshatsang Y."/>
            <person name="Chu J."/>
            <person name="Citroen M."/>
            <person name="Collymore A."/>
            <person name="Cooke P."/>
            <person name="Dawoe T."/>
            <person name="Daza R."/>
            <person name="Decktor K."/>
            <person name="DeGray S."/>
            <person name="Dhargay N."/>
            <person name="Dooley K."/>
            <person name="Dooley K."/>
            <person name="Dorje P."/>
            <person name="Dorjee K."/>
            <person name="Dorris L."/>
            <person name="Duffey N."/>
            <person name="Dupes A."/>
            <person name="Egbiremolen O."/>
            <person name="Elong R."/>
            <person name="Falk J."/>
            <person name="Farina A."/>
            <person name="Faro S."/>
            <person name="Ferguson D."/>
            <person name="Ferreira P."/>
            <person name="Fisher S."/>
            <person name="FitzGerald M."/>
            <person name="Foley K."/>
            <person name="Foley C."/>
            <person name="Franke A."/>
            <person name="Friedrich D."/>
            <person name="Gage D."/>
            <person name="Garber M."/>
            <person name="Gearin G."/>
            <person name="Giannoukos G."/>
            <person name="Goode T."/>
            <person name="Goyette A."/>
            <person name="Graham J."/>
            <person name="Grandbois E."/>
            <person name="Gyaltsen K."/>
            <person name="Hafez N."/>
            <person name="Hagopian D."/>
            <person name="Hagos B."/>
            <person name="Hall J."/>
            <person name="Healy C."/>
            <person name="Hegarty R."/>
            <person name="Honan T."/>
            <person name="Horn A."/>
            <person name="Houde N."/>
            <person name="Hughes L."/>
            <person name="Hunnicutt L."/>
            <person name="Husby M."/>
            <person name="Jester B."/>
            <person name="Jones C."/>
            <person name="Kamat A."/>
            <person name="Kanga B."/>
            <person name="Kells C."/>
            <person name="Khazanovich D."/>
            <person name="Kieu A.C."/>
            <person name="Kisner P."/>
            <person name="Kumar M."/>
            <person name="Lance K."/>
            <person name="Landers T."/>
            <person name="Lara M."/>
            <person name="Lee W."/>
            <person name="Leger J.P."/>
            <person name="Lennon N."/>
            <person name="Leuper L."/>
            <person name="LeVine S."/>
            <person name="Liu J."/>
            <person name="Liu X."/>
            <person name="Lokyitsang Y."/>
            <person name="Lokyitsang T."/>
            <person name="Lui A."/>
            <person name="Macdonald J."/>
            <person name="Major J."/>
            <person name="Marabella R."/>
            <person name="Maru K."/>
            <person name="Matthews C."/>
            <person name="McDonough S."/>
            <person name="Mehta T."/>
            <person name="Meldrim J."/>
            <person name="Melnikov A."/>
            <person name="Meneus L."/>
            <person name="Mihalev A."/>
            <person name="Mihova T."/>
            <person name="Miller K."/>
            <person name="Mittelman R."/>
            <person name="Mlenga V."/>
            <person name="Mulrain L."/>
            <person name="Munson G."/>
            <person name="Navidi A."/>
            <person name="Naylor J."/>
            <person name="Nguyen T."/>
            <person name="Nguyen N."/>
            <person name="Nguyen C."/>
            <person name="Nguyen T."/>
            <person name="Nicol R."/>
            <person name="Norbu N."/>
            <person name="Norbu C."/>
            <person name="Novod N."/>
            <person name="Nyima T."/>
            <person name="Olandt P."/>
            <person name="O'Neill B."/>
            <person name="O'Neill K."/>
            <person name="Osman S."/>
            <person name="Oyono L."/>
            <person name="Patti C."/>
            <person name="Perrin D."/>
            <person name="Phunkhang P."/>
            <person name="Pierre F."/>
            <person name="Priest M."/>
            <person name="Rachupka A."/>
            <person name="Raghuraman S."/>
            <person name="Rameau R."/>
            <person name="Ray V."/>
            <person name="Raymond C."/>
            <person name="Rege F."/>
            <person name="Rise C."/>
            <person name="Rogers J."/>
            <person name="Rogov P."/>
            <person name="Sahalie J."/>
            <person name="Settipalli S."/>
            <person name="Sharpe T."/>
            <person name="Shea T."/>
            <person name="Sheehan M."/>
            <person name="Sherpa N."/>
            <person name="Shi J."/>
            <person name="Shih D."/>
            <person name="Sloan J."/>
            <person name="Smith C."/>
            <person name="Sparrow T."/>
            <person name="Stalker J."/>
            <person name="Stange-Thomann N."/>
            <person name="Stavropoulos S."/>
            <person name="Stone C."/>
            <person name="Stone S."/>
            <person name="Sykes S."/>
            <person name="Tchuinga P."/>
            <person name="Tenzing P."/>
            <person name="Tesfaye S."/>
            <person name="Thoulutsang D."/>
            <person name="Thoulutsang Y."/>
            <person name="Topham K."/>
            <person name="Topping I."/>
            <person name="Tsamla T."/>
            <person name="Vassiliev H."/>
            <person name="Venkataraman V."/>
            <person name="Vo A."/>
            <person name="Wangchuk T."/>
            <person name="Wangdi T."/>
            <person name="Weiand M."/>
            <person name="Wilkinson J."/>
            <person name="Wilson A."/>
            <person name="Yadav S."/>
            <person name="Yang S."/>
            <person name="Yang X."/>
            <person name="Young G."/>
            <person name="Yu Q."/>
            <person name="Zainoun J."/>
            <person name="Zembek L."/>
            <person name="Zimmer A."/>
            <person name="Lander E.S."/>
        </authorList>
    </citation>
    <scope>NUCLEOTIDE SEQUENCE [LARGE SCALE GENOMIC DNA]</scope>
    <source>
        <strain evidence="1">Boxer</strain>
    </source>
</reference>
<name>A0A8P0PIJ0_CANLF</name>
<accession>A0A8P0PIJ0</accession>
<evidence type="ECO:0000313" key="2">
    <source>
        <dbReference type="Proteomes" id="UP000002254"/>
    </source>
</evidence>
<reference evidence="1" key="2">
    <citation type="submission" date="2025-08" db="UniProtKB">
        <authorList>
            <consortium name="Ensembl"/>
        </authorList>
    </citation>
    <scope>IDENTIFICATION</scope>
</reference>
<dbReference type="Ensembl" id="ENSCAFT00000103900.1">
    <property type="protein sequence ID" value="ENSCAFP00000068829.1"/>
    <property type="gene ID" value="ENSCAFG00000050317.1"/>
</dbReference>
<protein>
    <submittedName>
        <fullName evidence="1">Uncharacterized protein</fullName>
    </submittedName>
</protein>